<dbReference type="InterPro" id="IPR046960">
    <property type="entry name" value="PPR_At4g14850-like_plant"/>
</dbReference>
<evidence type="ECO:0000256" key="2">
    <source>
        <dbReference type="PROSITE-ProRule" id="PRU00708"/>
    </source>
</evidence>
<dbReference type="Proteomes" id="UP001280121">
    <property type="component" value="Unassembled WGS sequence"/>
</dbReference>
<dbReference type="Pfam" id="PF01535">
    <property type="entry name" value="PPR"/>
    <property type="match status" value="1"/>
</dbReference>
<accession>A0AAD9UAY7</accession>
<dbReference type="GO" id="GO:0003723">
    <property type="term" value="F:RNA binding"/>
    <property type="evidence" value="ECO:0007669"/>
    <property type="project" value="InterPro"/>
</dbReference>
<dbReference type="PANTHER" id="PTHR47926:SF359">
    <property type="entry name" value="PENTACOTRIPEPTIDE-REPEAT REGION OF PRORP DOMAIN-CONTAINING PROTEIN"/>
    <property type="match status" value="1"/>
</dbReference>
<dbReference type="Gene3D" id="1.25.40.10">
    <property type="entry name" value="Tetratricopeptide repeat domain"/>
    <property type="match status" value="1"/>
</dbReference>
<dbReference type="NCBIfam" id="TIGR00756">
    <property type="entry name" value="PPR"/>
    <property type="match status" value="1"/>
</dbReference>
<dbReference type="PROSITE" id="PS51375">
    <property type="entry name" value="PPR"/>
    <property type="match status" value="1"/>
</dbReference>
<feature type="repeat" description="PPR" evidence="2">
    <location>
        <begin position="42"/>
        <end position="76"/>
    </location>
</feature>
<dbReference type="AlphaFoldDB" id="A0AAD9UAY7"/>
<gene>
    <name evidence="3" type="ORF">Ddye_018317</name>
</gene>
<reference evidence="3" key="1">
    <citation type="journal article" date="2023" name="Plant J.">
        <title>Genome sequences and population genomics provide insights into the demographic history, inbreeding, and mutation load of two 'living fossil' tree species of Dipteronia.</title>
        <authorList>
            <person name="Feng Y."/>
            <person name="Comes H.P."/>
            <person name="Chen J."/>
            <person name="Zhu S."/>
            <person name="Lu R."/>
            <person name="Zhang X."/>
            <person name="Li P."/>
            <person name="Qiu J."/>
            <person name="Olsen K.M."/>
            <person name="Qiu Y."/>
        </authorList>
    </citation>
    <scope>NUCLEOTIDE SEQUENCE</scope>
    <source>
        <strain evidence="3">KIB01</strain>
    </source>
</reference>
<keyword evidence="1" id="KW-0677">Repeat</keyword>
<comment type="caution">
    <text evidence="3">The sequence shown here is derived from an EMBL/GenBank/DDBJ whole genome shotgun (WGS) entry which is preliminary data.</text>
</comment>
<keyword evidence="4" id="KW-1185">Reference proteome</keyword>
<evidence type="ECO:0000313" key="3">
    <source>
        <dbReference type="EMBL" id="KAK2650828.1"/>
    </source>
</evidence>
<protein>
    <recommendedName>
        <fullName evidence="5">Pentatricopeptide repeat-containing protein</fullName>
    </recommendedName>
</protein>
<evidence type="ECO:0008006" key="5">
    <source>
        <dbReference type="Google" id="ProtNLM"/>
    </source>
</evidence>
<evidence type="ECO:0000256" key="1">
    <source>
        <dbReference type="ARBA" id="ARBA00022737"/>
    </source>
</evidence>
<evidence type="ECO:0000313" key="4">
    <source>
        <dbReference type="Proteomes" id="UP001280121"/>
    </source>
</evidence>
<organism evidence="3 4">
    <name type="scientific">Dipteronia dyeriana</name>
    <dbReference type="NCBI Taxonomy" id="168575"/>
    <lineage>
        <taxon>Eukaryota</taxon>
        <taxon>Viridiplantae</taxon>
        <taxon>Streptophyta</taxon>
        <taxon>Embryophyta</taxon>
        <taxon>Tracheophyta</taxon>
        <taxon>Spermatophyta</taxon>
        <taxon>Magnoliopsida</taxon>
        <taxon>eudicotyledons</taxon>
        <taxon>Gunneridae</taxon>
        <taxon>Pentapetalae</taxon>
        <taxon>rosids</taxon>
        <taxon>malvids</taxon>
        <taxon>Sapindales</taxon>
        <taxon>Sapindaceae</taxon>
        <taxon>Hippocastanoideae</taxon>
        <taxon>Acereae</taxon>
        <taxon>Dipteronia</taxon>
    </lineage>
</organism>
<sequence length="97" mass="10927">MHGSFHCLKKFSLLFRNCAAKRSLNESKVIHSHVIVTRLKPDTHLWVSMVNAYVKCGNIVYAHKVFDKIPVRDVLSWTALISGNVDQGRADYGVSSL</sequence>
<dbReference type="InterPro" id="IPR011990">
    <property type="entry name" value="TPR-like_helical_dom_sf"/>
</dbReference>
<proteinExistence type="predicted"/>
<dbReference type="EMBL" id="JANJYI010000005">
    <property type="protein sequence ID" value="KAK2650828.1"/>
    <property type="molecule type" value="Genomic_DNA"/>
</dbReference>
<dbReference type="InterPro" id="IPR002885">
    <property type="entry name" value="PPR_rpt"/>
</dbReference>
<name>A0AAD9UAY7_9ROSI</name>
<dbReference type="GO" id="GO:0009451">
    <property type="term" value="P:RNA modification"/>
    <property type="evidence" value="ECO:0007669"/>
    <property type="project" value="InterPro"/>
</dbReference>
<dbReference type="PANTHER" id="PTHR47926">
    <property type="entry name" value="PENTATRICOPEPTIDE REPEAT-CONTAINING PROTEIN"/>
    <property type="match status" value="1"/>
</dbReference>